<dbReference type="GO" id="GO:0110001">
    <property type="term" value="C:toxin-antitoxin complex"/>
    <property type="evidence" value="ECO:0007669"/>
    <property type="project" value="InterPro"/>
</dbReference>
<proteinExistence type="inferred from homology"/>
<name>A0A0M2SMI7_9STAP</name>
<dbReference type="GO" id="GO:0004540">
    <property type="term" value="F:RNA nuclease activity"/>
    <property type="evidence" value="ECO:0007669"/>
    <property type="project" value="InterPro"/>
</dbReference>
<sequence>MYFVDKEVLLGRLEYIDGLTEEYTRTEGLALERASQMLIESVVDVGNMIIDGFILRDPGSYQDVMDIMETEGVIPSEDNERFKATFKWRVELTRNYTSIDHAGMKGDFKENLSAYRDFRKNVYAFFENEGQAITAFKGDQHDV</sequence>
<evidence type="ECO:0000256" key="4">
    <source>
        <dbReference type="ARBA" id="ARBA00024207"/>
    </source>
</evidence>
<accession>A0A0M2SMI7</accession>
<gene>
    <name evidence="5" type="ORF">WN59_10910</name>
</gene>
<protein>
    <recommendedName>
        <fullName evidence="7">DUF86 domain-containing protein</fullName>
    </recommendedName>
</protein>
<keyword evidence="1" id="KW-1277">Toxin-antitoxin system</keyword>
<evidence type="ECO:0000256" key="3">
    <source>
        <dbReference type="ARBA" id="ARBA00022801"/>
    </source>
</evidence>
<keyword evidence="6" id="KW-1185">Reference proteome</keyword>
<dbReference type="InterPro" id="IPR052379">
    <property type="entry name" value="Type_VII_TA_RNase"/>
</dbReference>
<dbReference type="PATRIC" id="fig|1432562.3.peg.2174"/>
<dbReference type="InterPro" id="IPR008201">
    <property type="entry name" value="HepT-like"/>
</dbReference>
<organism evidence="5 6">
    <name type="scientific">Salinicoccus sediminis</name>
    <dbReference type="NCBI Taxonomy" id="1432562"/>
    <lineage>
        <taxon>Bacteria</taxon>
        <taxon>Bacillati</taxon>
        <taxon>Bacillota</taxon>
        <taxon>Bacilli</taxon>
        <taxon>Bacillales</taxon>
        <taxon>Staphylococcaceae</taxon>
        <taxon>Salinicoccus</taxon>
    </lineage>
</organism>
<evidence type="ECO:0008006" key="7">
    <source>
        <dbReference type="Google" id="ProtNLM"/>
    </source>
</evidence>
<dbReference type="EMBL" id="LAYZ01000024">
    <property type="protein sequence ID" value="KKK34092.1"/>
    <property type="molecule type" value="Genomic_DNA"/>
</dbReference>
<evidence type="ECO:0000313" key="5">
    <source>
        <dbReference type="EMBL" id="KKK34092.1"/>
    </source>
</evidence>
<dbReference type="Pfam" id="PF01934">
    <property type="entry name" value="HepT-like"/>
    <property type="match status" value="1"/>
</dbReference>
<dbReference type="PANTHER" id="PTHR33397:SF5">
    <property type="entry name" value="RNASE YUTE-RELATED"/>
    <property type="match status" value="1"/>
</dbReference>
<evidence type="ECO:0000256" key="2">
    <source>
        <dbReference type="ARBA" id="ARBA00022722"/>
    </source>
</evidence>
<dbReference type="InterPro" id="IPR037038">
    <property type="entry name" value="HepT-like_sf"/>
</dbReference>
<comment type="similarity">
    <text evidence="4">Belongs to the HepT RNase toxin family.</text>
</comment>
<dbReference type="STRING" id="1432562.WN59_10910"/>
<keyword evidence="3" id="KW-0378">Hydrolase</keyword>
<dbReference type="Gene3D" id="1.20.120.580">
    <property type="entry name" value="bsu32300-like"/>
    <property type="match status" value="1"/>
</dbReference>
<evidence type="ECO:0000256" key="1">
    <source>
        <dbReference type="ARBA" id="ARBA00022649"/>
    </source>
</evidence>
<comment type="caution">
    <text evidence="5">The sequence shown here is derived from an EMBL/GenBank/DDBJ whole genome shotgun (WGS) entry which is preliminary data.</text>
</comment>
<dbReference type="AlphaFoldDB" id="A0A0M2SMI7"/>
<dbReference type="PANTHER" id="PTHR33397">
    <property type="entry name" value="UPF0331 PROTEIN YUTE"/>
    <property type="match status" value="1"/>
</dbReference>
<dbReference type="GO" id="GO:0016787">
    <property type="term" value="F:hydrolase activity"/>
    <property type="evidence" value="ECO:0007669"/>
    <property type="project" value="UniProtKB-KW"/>
</dbReference>
<reference evidence="5 6" key="1">
    <citation type="submission" date="2015-04" db="EMBL/GenBank/DDBJ databases">
        <title>Taxonomic description and genome sequence of Salinicoccus sediminis sp. nov., a novel hyper halotolerant bacterium isolated from marine sediment.</title>
        <authorList>
            <person name="Mathan Kumar R."/>
            <person name="Kaur G."/>
            <person name="Kumar N."/>
            <person name="Kumar A."/>
            <person name="Singh N.K."/>
            <person name="Kaur N."/>
            <person name="Mayilraj S."/>
        </authorList>
    </citation>
    <scope>NUCLEOTIDE SEQUENCE [LARGE SCALE GENOMIC DNA]</scope>
    <source>
        <strain evidence="5 6">SV-16</strain>
    </source>
</reference>
<evidence type="ECO:0000313" key="6">
    <source>
        <dbReference type="Proteomes" id="UP000034287"/>
    </source>
</evidence>
<dbReference type="OrthoDB" id="2375467at2"/>
<dbReference type="Proteomes" id="UP000034287">
    <property type="component" value="Unassembled WGS sequence"/>
</dbReference>
<dbReference type="RefSeq" id="WP_046517107.1">
    <property type="nucleotide sequence ID" value="NZ_LAYZ01000024.1"/>
</dbReference>
<keyword evidence="2" id="KW-0540">Nuclease</keyword>